<dbReference type="Proteomes" id="UP000587396">
    <property type="component" value="Unassembled WGS sequence"/>
</dbReference>
<dbReference type="RefSeq" id="WP_185904530.1">
    <property type="nucleotide sequence ID" value="NZ_JACMSE010000002.1"/>
</dbReference>
<name>A0A842JAS5_9ACTN</name>
<organism evidence="1 2">
    <name type="scientific">Gordonibacter massiliensis</name>
    <name type="common">ex Traore et al. 2017</name>
    <dbReference type="NCBI Taxonomy" id="1841863"/>
    <lineage>
        <taxon>Bacteria</taxon>
        <taxon>Bacillati</taxon>
        <taxon>Actinomycetota</taxon>
        <taxon>Coriobacteriia</taxon>
        <taxon>Eggerthellales</taxon>
        <taxon>Eggerthellaceae</taxon>
        <taxon>Gordonibacter</taxon>
    </lineage>
</organism>
<dbReference type="AlphaFoldDB" id="A0A842JAS5"/>
<dbReference type="EMBL" id="JACMSE010000002">
    <property type="protein sequence ID" value="MBC2888564.1"/>
    <property type="molecule type" value="Genomic_DNA"/>
</dbReference>
<keyword evidence="2" id="KW-1185">Reference proteome</keyword>
<evidence type="ECO:0000313" key="1">
    <source>
        <dbReference type="EMBL" id="MBC2888564.1"/>
    </source>
</evidence>
<protein>
    <submittedName>
        <fullName evidence="1">Uncharacterized protein</fullName>
    </submittedName>
</protein>
<gene>
    <name evidence="1" type="ORF">H7313_04270</name>
</gene>
<proteinExistence type="predicted"/>
<comment type="caution">
    <text evidence="1">The sequence shown here is derived from an EMBL/GenBank/DDBJ whole genome shotgun (WGS) entry which is preliminary data.</text>
</comment>
<reference evidence="1 2" key="1">
    <citation type="submission" date="2020-08" db="EMBL/GenBank/DDBJ databases">
        <authorList>
            <person name="Liu C."/>
            <person name="Sun Q."/>
        </authorList>
    </citation>
    <scope>NUCLEOTIDE SEQUENCE [LARGE SCALE GENOMIC DNA]</scope>
    <source>
        <strain evidence="1 2">N22</strain>
    </source>
</reference>
<sequence length="354" mass="38212">MDWFSSGRVDAFRFVRVCWDTWKEAEELSGITGGTLERNDLTAIKASGSIDYVEQPRLGHDLVRVYSDSYFPSSGERASIAQGTYLVSTPSSTYRGAVEEGSADLYGVLQVLAEDAFEGPLVVPAGTVAIDEAARIVREAGLPVVASKSAAALNMPAVFDDRDASKLDTVNWLLGFAGFASAGCDGFGNVLLRPYEDPAKKQPTVLLRDEAGACVYRSGVARDFDAFDVPNVVIAVRSNASGDSLVAEAVNDDPSSEFSTVARGRRIVCKETVSDVEDQAALQAKADALLAEKTSAVEGFEISHAFLPFEMGEVCDFAHRAAGLRRNDLVAVRQSLKLRPGMECTTYFRRVARR</sequence>
<evidence type="ECO:0000313" key="2">
    <source>
        <dbReference type="Proteomes" id="UP000587396"/>
    </source>
</evidence>
<accession>A0A842JAS5</accession>